<gene>
    <name evidence="2" type="primary">LOC107809351</name>
</gene>
<sequence>MKLAALLTSAGVNTAVCVVLFSLYSVLRKQPSFVNVYFGAKIAQVRARQQDAFRFDRFVPSPSWILKAWETSDEEISATGGLDAVVFVRMIVFSFRIFSIAAIVCNFLVLPLNYFGKEMQRHQIPAETLEVFTIVNVEEGSRWLWAHCFALYLISCCACFLLYLTDAGKMCKMLKLTPRELHCGSSSMRCGLCGTTASFSMLPMEAETDKGRSDFDGSDLRKKESAAALVFFRNRYAALVASQGLQSRNPMSWVTDLSPEPDDMYWSNICVPYRLLWIRKIAILVASMALVAFFIVPVSLTQGLVHLDKLQKTFPFLRGILQRKAMSQLATGYLPSVVLIIFMYMVPPIMLLFSTMEGSISRSDRKRSACIKVLCFFIWNVFFGNILSGSVIERFSKFFKDVKNLLAMAVPSTATFFMTYVLTSGWASLSCELMQPFGLLCNLFYRFVLRNKDVSTYGTLTFPYHTEVPRILLFGLFGFVYSTLSPLILPFLLVYLSLAYLVYRNQILNVYVTKYQTGGTYWPIVHNTTIFSMVLMQIIAMAVFGLKKSTVASSFVIPLIILTLLFNEYCRQRFQPLFKHIPAQILIEMDRQDEQNGKMKEIHQKLTSAYTQFKSSSLMLGDPVPPSHNNCRLEDLEINPGKIPVHHPS</sequence>
<dbReference type="Proteomes" id="UP000790787">
    <property type="component" value="Chromosome 16"/>
</dbReference>
<reference evidence="2" key="2">
    <citation type="submission" date="2025-08" db="UniProtKB">
        <authorList>
            <consortium name="RefSeq"/>
        </authorList>
    </citation>
    <scope>IDENTIFICATION</scope>
    <source>
        <tissue evidence="2">Leaf</tissue>
    </source>
</reference>
<organism evidence="1 2">
    <name type="scientific">Nicotiana tabacum</name>
    <name type="common">Common tobacco</name>
    <dbReference type="NCBI Taxonomy" id="4097"/>
    <lineage>
        <taxon>Eukaryota</taxon>
        <taxon>Viridiplantae</taxon>
        <taxon>Streptophyta</taxon>
        <taxon>Embryophyta</taxon>
        <taxon>Tracheophyta</taxon>
        <taxon>Spermatophyta</taxon>
        <taxon>Magnoliopsida</taxon>
        <taxon>eudicotyledons</taxon>
        <taxon>Gunneridae</taxon>
        <taxon>Pentapetalae</taxon>
        <taxon>asterids</taxon>
        <taxon>lamiids</taxon>
        <taxon>Solanales</taxon>
        <taxon>Solanaceae</taxon>
        <taxon>Nicotianoideae</taxon>
        <taxon>Nicotianeae</taxon>
        <taxon>Nicotiana</taxon>
    </lineage>
</organism>
<proteinExistence type="predicted"/>
<evidence type="ECO:0000313" key="1">
    <source>
        <dbReference type="Proteomes" id="UP000790787"/>
    </source>
</evidence>
<evidence type="ECO:0000313" key="2">
    <source>
        <dbReference type="RefSeq" id="XP_075088756.1"/>
    </source>
</evidence>
<protein>
    <submittedName>
        <fullName evidence="2">Hyperosmolality-gated Ca2+ permeable channel 2.1-like isoform X2</fullName>
    </submittedName>
</protein>
<keyword evidence="1" id="KW-1185">Reference proteome</keyword>
<name>A0AC58SUX5_TOBAC</name>
<reference evidence="1" key="1">
    <citation type="journal article" date="2014" name="Nat. Commun.">
        <title>The tobacco genome sequence and its comparison with those of tomato and potato.</title>
        <authorList>
            <person name="Sierro N."/>
            <person name="Battey J.N."/>
            <person name="Ouadi S."/>
            <person name="Bakaher N."/>
            <person name="Bovet L."/>
            <person name="Willig A."/>
            <person name="Goepfert S."/>
            <person name="Peitsch M.C."/>
            <person name="Ivanov N.V."/>
        </authorList>
    </citation>
    <scope>NUCLEOTIDE SEQUENCE [LARGE SCALE GENOMIC DNA]</scope>
</reference>
<dbReference type="RefSeq" id="XP_075088756.1">
    <property type="nucleotide sequence ID" value="XM_075232655.1"/>
</dbReference>
<accession>A0AC58SUX5</accession>